<name>G5IF75_9FIRM</name>
<dbReference type="PATRIC" id="fig|742737.3.peg.2177"/>
<protein>
    <submittedName>
        <fullName evidence="1">Uncharacterized protein</fullName>
    </submittedName>
</protein>
<proteinExistence type="predicted"/>
<accession>G5IF75</accession>
<dbReference type="HOGENOM" id="CLU_1060778_0_0_9"/>
<dbReference type="OrthoDB" id="2087923at2"/>
<sequence length="262" mass="30772">MNYLDDECEVIRHFQEIECSSVFFPVETVGAIDCFEKIHYIDNWDKWVNTSGKADSPPDFYSNEFKYMMDVMRVDDHAFINKKGKLVNPTNMKESVIQKELVNSGLLQSFPNAKIIVNPDTKLATHDDHNYGFYRDNFLRTIEHHKTKIKMYRKNHSQFKLVFFVMDESSAYFEKIENHNEGIIMKNEDLVGGKPHLHFWDEDFLESIEGTDIDYLVWYSPYKLLRSDMGILDLPKVCVLDIKSLDFDKVKYSCVRMASSEV</sequence>
<dbReference type="RefSeq" id="WP_006780132.1">
    <property type="nucleotide sequence ID" value="NZ_CP040506.1"/>
</dbReference>
<comment type="caution">
    <text evidence="1">The sequence shown here is derived from an EMBL/GenBank/DDBJ whole genome shotgun (WGS) entry which is preliminary data.</text>
</comment>
<gene>
    <name evidence="1" type="ORF">HMPREF9473_02152</name>
</gene>
<reference evidence="1 2" key="1">
    <citation type="submission" date="2011-08" db="EMBL/GenBank/DDBJ databases">
        <title>The Genome Sequence of Clostridium hathewayi WAL-18680.</title>
        <authorList>
            <consortium name="The Broad Institute Genome Sequencing Platform"/>
            <person name="Earl A."/>
            <person name="Ward D."/>
            <person name="Feldgarden M."/>
            <person name="Gevers D."/>
            <person name="Finegold S.M."/>
            <person name="Summanen P.H."/>
            <person name="Molitoris D.R."/>
            <person name="Song M."/>
            <person name="Daigneault M."/>
            <person name="Allen-Vercoe E."/>
            <person name="Young S.K."/>
            <person name="Zeng Q."/>
            <person name="Gargeya S."/>
            <person name="Fitzgerald M."/>
            <person name="Haas B."/>
            <person name="Abouelleil A."/>
            <person name="Alvarado L."/>
            <person name="Arachchi H.M."/>
            <person name="Berlin A."/>
            <person name="Brown A."/>
            <person name="Chapman S.B."/>
            <person name="Chen Z."/>
            <person name="Dunbar C."/>
            <person name="Freedman E."/>
            <person name="Gearin G."/>
            <person name="Gellesch M."/>
            <person name="Goldberg J."/>
            <person name="Griggs A."/>
            <person name="Gujja S."/>
            <person name="Heiman D."/>
            <person name="Howarth C."/>
            <person name="Larson L."/>
            <person name="Lui A."/>
            <person name="MacDonald P.J.P."/>
            <person name="Montmayeur A."/>
            <person name="Murphy C."/>
            <person name="Neiman D."/>
            <person name="Pearson M."/>
            <person name="Priest M."/>
            <person name="Roberts A."/>
            <person name="Saif S."/>
            <person name="Shea T."/>
            <person name="Shenoy N."/>
            <person name="Sisk P."/>
            <person name="Stolte C."/>
            <person name="Sykes S."/>
            <person name="Wortman J."/>
            <person name="Nusbaum C."/>
            <person name="Birren B."/>
        </authorList>
    </citation>
    <scope>NUCLEOTIDE SEQUENCE [LARGE SCALE GENOMIC DNA]</scope>
    <source>
        <strain evidence="1 2">WAL-18680</strain>
    </source>
</reference>
<evidence type="ECO:0000313" key="1">
    <source>
        <dbReference type="EMBL" id="EHI59821.1"/>
    </source>
</evidence>
<dbReference type="AlphaFoldDB" id="G5IF75"/>
<dbReference type="EMBL" id="ADLN01000044">
    <property type="protein sequence ID" value="EHI59821.1"/>
    <property type="molecule type" value="Genomic_DNA"/>
</dbReference>
<organism evidence="1 2">
    <name type="scientific">Hungatella hathewayi WAL-18680</name>
    <dbReference type="NCBI Taxonomy" id="742737"/>
    <lineage>
        <taxon>Bacteria</taxon>
        <taxon>Bacillati</taxon>
        <taxon>Bacillota</taxon>
        <taxon>Clostridia</taxon>
        <taxon>Lachnospirales</taxon>
        <taxon>Lachnospiraceae</taxon>
        <taxon>Hungatella</taxon>
    </lineage>
</organism>
<dbReference type="Proteomes" id="UP000005384">
    <property type="component" value="Unassembled WGS sequence"/>
</dbReference>
<keyword evidence="2" id="KW-1185">Reference proteome</keyword>
<evidence type="ECO:0000313" key="2">
    <source>
        <dbReference type="Proteomes" id="UP000005384"/>
    </source>
</evidence>